<evidence type="ECO:0000256" key="1">
    <source>
        <dbReference type="SAM" id="MobiDB-lite"/>
    </source>
</evidence>
<feature type="compositionally biased region" description="Basic and acidic residues" evidence="1">
    <location>
        <begin position="56"/>
        <end position="68"/>
    </location>
</feature>
<sequence>MDLFGINSGHSSCKGRGRAAQGRTRRARAVRGRLIKPKPNSEEREKETNLFSVNSGEDKIGTEGEKRRALGKKRGFLTESVKDEDSSGADRKKNKKRKVRSKCLFSSISDGGSHKSEAGKLEEKMPQGRNSNCLFSSDEEEANRGETSLQGRSSNCLFSSDVEEVNRGETNLQERSSNCLFSSDEEEANRGETSLQGSNPSSLFSSTSEETPQSESEVKGKNKSRNGEGAKLQGRMCIREGNFHLNMGEKEKSKRQKKTSSFANFGLHRRAKILNRCRYQTNGGRSTRGRSRRRGTPYYDLHDTREEGMYRLISFEKLKKRASRKLNFMSIVDMTNGGGDSSGSSSRSSVRSSACSSTRSSARSLVRSREGVNPGGDTTDTTADSEEDVLNRTGVSYVASSESTKESKNDSAALNDERNNNKTIDVYSYYYLGSDVDKLVPYKNVEKMEDSGNCIGGDNLYDRLFGLDGGEVTSGGMHRIMSKDETPELHRGTSLKMRQPRNEVGRRNNAMLQRNLRLYRNFKNINVEVSRQNNLKGLNFKEMVVNFIRLVNKNMLAMSERGEMDLSQEGNHSREDFKDTSDVEEWYVTRGDVAKGEQTQTEPSLQKAEKQHTQLELAKCVCIFCLEKKKILTNEEMHVSTFKYMDERKKEDTVIKPFFMHSYVFTAFINYFIHYGRVACVQRGQTVKGGGRSGGEKPAWANLQFYKFDRKVTKKYGIKRVILFVARRVTLTSVGIHMEGSNMLQENEEFVVVINFFKWRMMRRRYEEIVKLKRRKKEKENLSILKTFIFLVKAIDEYCMLCNIRVDQPKGKKDFCERKRRHMSQPICKKEDNTHRNGCSTLFGHSYFSHNQVRVGQIEDALNQDLANSPLQFAIVDSLRVSAGSTFYLFPAHMLVLI</sequence>
<dbReference type="GeneID" id="20039731"/>
<feature type="region of interest" description="Disordered" evidence="1">
    <location>
        <begin position="335"/>
        <end position="416"/>
    </location>
</feature>
<evidence type="ECO:0000313" key="2">
    <source>
        <dbReference type="EMBL" id="EUD65171.1"/>
    </source>
</evidence>
<dbReference type="VEuPathDB" id="PlasmoDB:C922_04457"/>
<dbReference type="AlphaFoldDB" id="W7AIP7"/>
<keyword evidence="3" id="KW-1185">Reference proteome</keyword>
<feature type="region of interest" description="Disordered" evidence="1">
    <location>
        <begin position="1"/>
        <end position="153"/>
    </location>
</feature>
<feature type="compositionally biased region" description="Low complexity" evidence="1">
    <location>
        <begin position="205"/>
        <end position="215"/>
    </location>
</feature>
<name>W7AIP7_9APIC</name>
<proteinExistence type="predicted"/>
<evidence type="ECO:0000313" key="3">
    <source>
        <dbReference type="Proteomes" id="UP000030640"/>
    </source>
</evidence>
<feature type="compositionally biased region" description="Basic and acidic residues" evidence="1">
    <location>
        <begin position="216"/>
        <end position="228"/>
    </location>
</feature>
<feature type="compositionally biased region" description="Basic residues" evidence="1">
    <location>
        <begin position="13"/>
        <end position="36"/>
    </location>
</feature>
<organism evidence="2 3">
    <name type="scientific">Plasmodium inui San Antonio 1</name>
    <dbReference type="NCBI Taxonomy" id="1237626"/>
    <lineage>
        <taxon>Eukaryota</taxon>
        <taxon>Sar</taxon>
        <taxon>Alveolata</taxon>
        <taxon>Apicomplexa</taxon>
        <taxon>Aconoidasida</taxon>
        <taxon>Haemosporida</taxon>
        <taxon>Plasmodiidae</taxon>
        <taxon>Plasmodium</taxon>
        <taxon>Plasmodium (Plasmodium)</taxon>
    </lineage>
</organism>
<dbReference type="Proteomes" id="UP000030640">
    <property type="component" value="Unassembled WGS sequence"/>
</dbReference>
<feature type="compositionally biased region" description="Basic and acidic residues" evidence="1">
    <location>
        <begin position="39"/>
        <end position="48"/>
    </location>
</feature>
<feature type="region of interest" description="Disordered" evidence="1">
    <location>
        <begin position="167"/>
        <end position="237"/>
    </location>
</feature>
<feature type="compositionally biased region" description="Low complexity" evidence="1">
    <location>
        <begin position="342"/>
        <end position="365"/>
    </location>
</feature>
<protein>
    <submittedName>
        <fullName evidence="2">Uncharacterized protein</fullName>
    </submittedName>
</protein>
<dbReference type="OrthoDB" id="372975at2759"/>
<accession>W7AIP7</accession>
<feature type="compositionally biased region" description="Polar residues" evidence="1">
    <location>
        <begin position="168"/>
        <end position="181"/>
    </location>
</feature>
<feature type="compositionally biased region" description="Basic and acidic residues" evidence="1">
    <location>
        <begin position="80"/>
        <end position="91"/>
    </location>
</feature>
<dbReference type="EMBL" id="KI965482">
    <property type="protein sequence ID" value="EUD65171.1"/>
    <property type="molecule type" value="Genomic_DNA"/>
</dbReference>
<feature type="compositionally biased region" description="Basic and acidic residues" evidence="1">
    <location>
        <begin position="403"/>
        <end position="416"/>
    </location>
</feature>
<feature type="compositionally biased region" description="Polar residues" evidence="1">
    <location>
        <begin position="191"/>
        <end position="204"/>
    </location>
</feature>
<feature type="compositionally biased region" description="Basic residues" evidence="1">
    <location>
        <begin position="92"/>
        <end position="101"/>
    </location>
</feature>
<reference evidence="2 3" key="1">
    <citation type="submission" date="2013-02" db="EMBL/GenBank/DDBJ databases">
        <title>The Genome Sequence of Plasmodium inui San Antonio 1.</title>
        <authorList>
            <consortium name="The Broad Institute Genome Sequencing Platform"/>
            <consortium name="The Broad Institute Genome Sequencing Center for Infectious Disease"/>
            <person name="Neafsey D."/>
            <person name="Cheeseman I."/>
            <person name="Volkman S."/>
            <person name="Adams J."/>
            <person name="Walker B."/>
            <person name="Young S.K."/>
            <person name="Zeng Q."/>
            <person name="Gargeya S."/>
            <person name="Fitzgerald M."/>
            <person name="Haas B."/>
            <person name="Abouelleil A."/>
            <person name="Alvarado L."/>
            <person name="Arachchi H.M."/>
            <person name="Berlin A.M."/>
            <person name="Chapman S.B."/>
            <person name="Dewar J."/>
            <person name="Goldberg J."/>
            <person name="Griggs A."/>
            <person name="Gujja S."/>
            <person name="Hansen M."/>
            <person name="Howarth C."/>
            <person name="Imamovic A."/>
            <person name="Larimer J."/>
            <person name="McCowan C."/>
            <person name="Murphy C."/>
            <person name="Neiman D."/>
            <person name="Pearson M."/>
            <person name="Priest M."/>
            <person name="Roberts A."/>
            <person name="Saif S."/>
            <person name="Shea T."/>
            <person name="Sisk P."/>
            <person name="Sykes S."/>
            <person name="Wortman J."/>
            <person name="Nusbaum C."/>
            <person name="Birren B."/>
        </authorList>
    </citation>
    <scope>NUCLEOTIDE SEQUENCE [LARGE SCALE GENOMIC DNA]</scope>
    <source>
        <strain evidence="2 3">San Antonio 1</strain>
    </source>
</reference>
<feature type="compositionally biased region" description="Basic and acidic residues" evidence="1">
    <location>
        <begin position="112"/>
        <end position="126"/>
    </location>
</feature>
<dbReference type="RefSeq" id="XP_008818262.1">
    <property type="nucleotide sequence ID" value="XM_008820040.1"/>
</dbReference>
<gene>
    <name evidence="2" type="ORF">C922_04457</name>
</gene>